<keyword evidence="1" id="KW-0472">Membrane</keyword>
<evidence type="ECO:0000256" key="1">
    <source>
        <dbReference type="SAM" id="Phobius"/>
    </source>
</evidence>
<feature type="transmembrane region" description="Helical" evidence="1">
    <location>
        <begin position="158"/>
        <end position="181"/>
    </location>
</feature>
<feature type="transmembrane region" description="Helical" evidence="1">
    <location>
        <begin position="12"/>
        <end position="33"/>
    </location>
</feature>
<protein>
    <submittedName>
        <fullName evidence="3">Type II CAAX endopeptidase family protein</fullName>
    </submittedName>
</protein>
<dbReference type="GO" id="GO:0004175">
    <property type="term" value="F:endopeptidase activity"/>
    <property type="evidence" value="ECO:0007669"/>
    <property type="project" value="UniProtKB-ARBA"/>
</dbReference>
<gene>
    <name evidence="3" type="ORF">P0Y65_07205</name>
</gene>
<evidence type="ECO:0000313" key="4">
    <source>
        <dbReference type="Proteomes" id="UP001217476"/>
    </source>
</evidence>
<dbReference type="InterPro" id="IPR052710">
    <property type="entry name" value="CAAX_protease"/>
</dbReference>
<dbReference type="AlphaFoldDB" id="A0AAJ6B0S9"/>
<evidence type="ECO:0000313" key="3">
    <source>
        <dbReference type="EMBL" id="WEK06035.1"/>
    </source>
</evidence>
<keyword evidence="1" id="KW-0812">Transmembrane</keyword>
<evidence type="ECO:0000259" key="2">
    <source>
        <dbReference type="Pfam" id="PF02517"/>
    </source>
</evidence>
<name>A0AAJ6B0S9_9HYPH</name>
<dbReference type="EMBL" id="CP119312">
    <property type="protein sequence ID" value="WEK06035.1"/>
    <property type="molecule type" value="Genomic_DNA"/>
</dbReference>
<feature type="transmembrane region" description="Helical" evidence="1">
    <location>
        <begin position="81"/>
        <end position="105"/>
    </location>
</feature>
<feature type="transmembrane region" description="Helical" evidence="1">
    <location>
        <begin position="39"/>
        <end position="61"/>
    </location>
</feature>
<feature type="transmembrane region" description="Helical" evidence="1">
    <location>
        <begin position="201"/>
        <end position="224"/>
    </location>
</feature>
<accession>A0AAJ6B0S9</accession>
<dbReference type="InterPro" id="IPR003675">
    <property type="entry name" value="Rce1/LyrA-like_dom"/>
</dbReference>
<reference evidence="3" key="1">
    <citation type="submission" date="2023-03" db="EMBL/GenBank/DDBJ databases">
        <title>Andean soil-derived lignocellulolytic bacterial consortium as a source of novel taxa and putative plastic-active enzymes.</title>
        <authorList>
            <person name="Diaz-Garcia L."/>
            <person name="Chuvochina M."/>
            <person name="Feuerriegel G."/>
            <person name="Bunk B."/>
            <person name="Sproer C."/>
            <person name="Streit W.R."/>
            <person name="Rodriguez L.M."/>
            <person name="Overmann J."/>
            <person name="Jimenez D.J."/>
        </authorList>
    </citation>
    <scope>NUCLEOTIDE SEQUENCE</scope>
    <source>
        <strain evidence="3">MAG 4196</strain>
    </source>
</reference>
<feature type="transmembrane region" description="Helical" evidence="1">
    <location>
        <begin position="125"/>
        <end position="146"/>
    </location>
</feature>
<sequence length="226" mass="23576">MTTQSERRPGWPEIIVGLIGIAIFGIGLAFFVVQLPLDPVAIGLIMTALSGVGGLAGFFFAYFLRLREWGAFGIRQTTMKWLLIGVGAGVFAFIAKSLSILLYVALTGDNSNMQAVYGQGGSGGAWSLVLATLLLAVLTPLGEEFLFRGVVTSALLKYGALVGVVGGAVIFALFHGINPVFPAALVTGLIAGEVFRRSGSIWPAVMVHSVVNLPTVPALVLAGATQ</sequence>
<proteinExistence type="predicted"/>
<dbReference type="GO" id="GO:0080120">
    <property type="term" value="P:CAAX-box protein maturation"/>
    <property type="evidence" value="ECO:0007669"/>
    <property type="project" value="UniProtKB-ARBA"/>
</dbReference>
<dbReference type="Pfam" id="PF02517">
    <property type="entry name" value="Rce1-like"/>
    <property type="match status" value="1"/>
</dbReference>
<dbReference type="PANTHER" id="PTHR36435">
    <property type="entry name" value="SLR1288 PROTEIN"/>
    <property type="match status" value="1"/>
</dbReference>
<dbReference type="Proteomes" id="UP001217476">
    <property type="component" value="Chromosome"/>
</dbReference>
<organism evidence="3 4">
    <name type="scientific">Candidatus Devosia phytovorans</name>
    <dbReference type="NCBI Taxonomy" id="3121372"/>
    <lineage>
        <taxon>Bacteria</taxon>
        <taxon>Pseudomonadati</taxon>
        <taxon>Pseudomonadota</taxon>
        <taxon>Alphaproteobacteria</taxon>
        <taxon>Hyphomicrobiales</taxon>
        <taxon>Devosiaceae</taxon>
        <taxon>Devosia</taxon>
    </lineage>
</organism>
<feature type="domain" description="CAAX prenyl protease 2/Lysostaphin resistance protein A-like" evidence="2">
    <location>
        <begin position="126"/>
        <end position="213"/>
    </location>
</feature>
<keyword evidence="1" id="KW-1133">Transmembrane helix</keyword>
<dbReference type="PANTHER" id="PTHR36435:SF1">
    <property type="entry name" value="CAAX AMINO TERMINAL PROTEASE FAMILY PROTEIN"/>
    <property type="match status" value="1"/>
</dbReference>